<dbReference type="RefSeq" id="WP_138191149.1">
    <property type="nucleotide sequence ID" value="NZ_VBWP01000006.1"/>
</dbReference>
<accession>A0A5R8QAJ5</accession>
<keyword evidence="3" id="KW-1185">Reference proteome</keyword>
<evidence type="ECO:0000313" key="2">
    <source>
        <dbReference type="EMBL" id="TLG72923.1"/>
    </source>
</evidence>
<gene>
    <name evidence="2" type="ORF">FEZ08_07705</name>
</gene>
<evidence type="ECO:0000313" key="3">
    <source>
        <dbReference type="Proteomes" id="UP000306912"/>
    </source>
</evidence>
<dbReference type="AlphaFoldDB" id="A0A5R8QAJ5"/>
<sequence>MQKQRQTFIDQQLGTFVFHKSGYRDYYKGSYQCNGNKIILHMEERAFLADLQQIINNLDAYIIGAKTFILQELRPQIEAWSIYHDDESFLQQLQLNTIMQQEPQKYILWFDAGDLLLGHCICVYGHVQDGFSAAVIEG</sequence>
<feature type="domain" description="DUF2262" evidence="1">
    <location>
        <begin position="10"/>
        <end position="134"/>
    </location>
</feature>
<dbReference type="InParanoid" id="A0A5R8QAJ5"/>
<comment type="caution">
    <text evidence="2">The sequence shown here is derived from an EMBL/GenBank/DDBJ whole genome shotgun (WGS) entry which is preliminary data.</text>
</comment>
<organism evidence="2 3">
    <name type="scientific">Culicoidibacter larvae</name>
    <dbReference type="NCBI Taxonomy" id="2579976"/>
    <lineage>
        <taxon>Bacteria</taxon>
        <taxon>Bacillati</taxon>
        <taxon>Bacillota</taxon>
        <taxon>Culicoidibacteria</taxon>
        <taxon>Culicoidibacterales</taxon>
        <taxon>Culicoidibacteraceae</taxon>
        <taxon>Culicoidibacter</taxon>
    </lineage>
</organism>
<proteinExistence type="predicted"/>
<dbReference type="EMBL" id="VBWP01000006">
    <property type="protein sequence ID" value="TLG72923.1"/>
    <property type="molecule type" value="Genomic_DNA"/>
</dbReference>
<protein>
    <submittedName>
        <fullName evidence="2">DUF2262 domain-containing protein</fullName>
    </submittedName>
</protein>
<dbReference type="InterPro" id="IPR019260">
    <property type="entry name" value="DUF2262"/>
</dbReference>
<reference evidence="2 3" key="1">
    <citation type="submission" date="2019-05" db="EMBL/GenBank/DDBJ databases">
        <title>Culicoidintestinum kansasii gen. nov., sp. nov. from the gastrointestinal tract of the biting midge, Culicoides sonorensis.</title>
        <authorList>
            <person name="Neupane S."/>
            <person name="Ghosh A."/>
            <person name="Gunther S."/>
            <person name="Martin K."/>
            <person name="Zurek L."/>
        </authorList>
    </citation>
    <scope>NUCLEOTIDE SEQUENCE [LARGE SCALE GENOMIC DNA]</scope>
    <source>
        <strain evidence="2 3">CS-1</strain>
    </source>
</reference>
<evidence type="ECO:0000259" key="1">
    <source>
        <dbReference type="Pfam" id="PF10020"/>
    </source>
</evidence>
<dbReference type="Pfam" id="PF10020">
    <property type="entry name" value="DUF2262"/>
    <property type="match status" value="1"/>
</dbReference>
<dbReference type="Proteomes" id="UP000306912">
    <property type="component" value="Unassembled WGS sequence"/>
</dbReference>
<name>A0A5R8QAJ5_9FIRM</name>
<dbReference type="OrthoDB" id="1151029at2"/>